<accession>A9U3M8</accession>
<name>A9U3M8_PHYPA</name>
<dbReference type="AlphaFoldDB" id="A9U3M8"/>
<proteinExistence type="predicted"/>
<dbReference type="EMBL" id="DS545352">
    <property type="protein sequence ID" value="EDQ49727.1"/>
    <property type="molecule type" value="Genomic_DNA"/>
</dbReference>
<evidence type="ECO:0000313" key="1">
    <source>
        <dbReference type="EMBL" id="EDQ49727.1"/>
    </source>
</evidence>
<reference evidence="1" key="1">
    <citation type="journal article" date="2008" name="Science">
        <title>The Physcomitrella genome reveals evolutionary insights into the conquest of land by plants.</title>
        <authorList>
            <person name="Rensing S."/>
            <person name="Lang D."/>
            <person name="Zimmer A."/>
            <person name="Terry A."/>
            <person name="Salamov A."/>
            <person name="Shapiro H."/>
            <person name="Nishiyama T."/>
            <person name="Perroud P.-F."/>
            <person name="Lindquist E."/>
            <person name="Kamisugi Y."/>
            <person name="Tanahashi T."/>
            <person name="Sakakibara K."/>
            <person name="Fujita T."/>
            <person name="Oishi K."/>
            <person name="Shin-I T."/>
            <person name="Kuroki Y."/>
            <person name="Toyoda A."/>
            <person name="Suzuki Y."/>
            <person name="Hashimoto A."/>
            <person name="Yamaguchi K."/>
            <person name="Sugano A."/>
            <person name="Kohara Y."/>
            <person name="Fujiyama A."/>
            <person name="Anterola A."/>
            <person name="Aoki S."/>
            <person name="Ashton N."/>
            <person name="Barbazuk W.B."/>
            <person name="Barker E."/>
            <person name="Bennetzen J."/>
            <person name="Bezanilla M."/>
            <person name="Blankenship R."/>
            <person name="Cho S.H."/>
            <person name="Dutcher S."/>
            <person name="Estelle M."/>
            <person name="Fawcett J.A."/>
            <person name="Gundlach H."/>
            <person name="Hanada K."/>
            <person name="Heyl A."/>
            <person name="Hicks K.A."/>
            <person name="Hugh J."/>
            <person name="Lohr M."/>
            <person name="Mayer K."/>
            <person name="Melkozernov A."/>
            <person name="Murata T."/>
            <person name="Nelson D."/>
            <person name="Pils B."/>
            <person name="Prigge M."/>
            <person name="Reiss B."/>
            <person name="Renner T."/>
            <person name="Rombauts S."/>
            <person name="Rushton P."/>
            <person name="Sanderfoot A."/>
            <person name="Schween G."/>
            <person name="Shiu S.-H."/>
            <person name="Stueber K."/>
            <person name="Theodoulou F.L."/>
            <person name="Tu H."/>
            <person name="Van de Peer Y."/>
            <person name="Verrier P.J."/>
            <person name="Waters E."/>
            <person name="Wood A."/>
            <person name="Yang L."/>
            <person name="Cove D."/>
            <person name="Cuming A."/>
            <person name="Hasebe M."/>
            <person name="Lucas S."/>
            <person name="Mishler D.B."/>
            <person name="Reski R."/>
            <person name="Grigoriev I."/>
            <person name="Quatrano R.S."/>
            <person name="Boore J.L."/>
        </authorList>
    </citation>
    <scope>NUCLEOTIDE SEQUENCE [LARGE SCALE GENOMIC DNA]</scope>
</reference>
<gene>
    <name evidence="1" type="ORF">PHYPADRAFT_101414</name>
</gene>
<protein>
    <submittedName>
        <fullName evidence="1">Predicted protein</fullName>
    </submittedName>
</protein>
<organism>
    <name type="scientific">Physcomitrium patens</name>
    <name type="common">Spreading-leaved earth moss</name>
    <name type="synonym">Physcomitrella patens</name>
    <dbReference type="NCBI Taxonomy" id="3218"/>
    <lineage>
        <taxon>Eukaryota</taxon>
        <taxon>Viridiplantae</taxon>
        <taxon>Streptophyta</taxon>
        <taxon>Embryophyta</taxon>
        <taxon>Bryophyta</taxon>
        <taxon>Bryophytina</taxon>
        <taxon>Bryopsida</taxon>
        <taxon>Funariidae</taxon>
        <taxon>Funariales</taxon>
        <taxon>Funariaceae</taxon>
        <taxon>Physcomitrium</taxon>
    </lineage>
</organism>
<sequence>MVEIRRQELFRARSHSILELKKAKGQFVMEREKVELLGQEKLVLSDQYRYKTEWLRAEIDALNIEVTRLAKDLLNIGQTQVSTLLVVEVPEERSHFQRQLELRDVQILKLEAQVRKLGEYNEDLSTQLRQEPMEGLEEDEDL</sequence>